<organism evidence="7 8">
    <name type="scientific">Dyella telluris</name>
    <dbReference type="NCBI Taxonomy" id="2763498"/>
    <lineage>
        <taxon>Bacteria</taxon>
        <taxon>Pseudomonadati</taxon>
        <taxon>Pseudomonadota</taxon>
        <taxon>Gammaproteobacteria</taxon>
        <taxon>Lysobacterales</taxon>
        <taxon>Rhodanobacteraceae</taxon>
        <taxon>Dyella</taxon>
    </lineage>
</organism>
<name>A0A7G8Q5I8_9GAMM</name>
<dbReference type="KEGG" id="dtl:H8F01_02460"/>
<keyword evidence="2" id="KW-0697">Rotamase</keyword>
<dbReference type="GO" id="GO:0003755">
    <property type="term" value="F:peptidyl-prolyl cis-trans isomerase activity"/>
    <property type="evidence" value="ECO:0007669"/>
    <property type="project" value="UniProtKB-KW"/>
</dbReference>
<dbReference type="EMBL" id="CP060412">
    <property type="protein sequence ID" value="QNK02046.1"/>
    <property type="molecule type" value="Genomic_DNA"/>
</dbReference>
<feature type="domain" description="PPIase cyclophilin-type" evidence="6">
    <location>
        <begin position="51"/>
        <end position="252"/>
    </location>
</feature>
<dbReference type="Proteomes" id="UP000515873">
    <property type="component" value="Chromosome"/>
</dbReference>
<evidence type="ECO:0000256" key="2">
    <source>
        <dbReference type="ARBA" id="ARBA00023110"/>
    </source>
</evidence>
<dbReference type="RefSeq" id="WP_187057504.1">
    <property type="nucleotide sequence ID" value="NZ_CP060412.1"/>
</dbReference>
<keyword evidence="8" id="KW-1185">Reference proteome</keyword>
<gene>
    <name evidence="7" type="ORF">H8F01_02460</name>
</gene>
<feature type="chain" id="PRO_5028966451" description="peptidylprolyl isomerase" evidence="5">
    <location>
        <begin position="22"/>
        <end position="312"/>
    </location>
</feature>
<proteinExistence type="predicted"/>
<evidence type="ECO:0000313" key="7">
    <source>
        <dbReference type="EMBL" id="QNK02046.1"/>
    </source>
</evidence>
<dbReference type="InterPro" id="IPR002130">
    <property type="entry name" value="Cyclophilin-type_PPIase_dom"/>
</dbReference>
<dbReference type="InterPro" id="IPR044665">
    <property type="entry name" value="E_coli_cyclophilin_A-like"/>
</dbReference>
<dbReference type="SUPFAM" id="SSF50891">
    <property type="entry name" value="Cyclophilin-like"/>
    <property type="match status" value="1"/>
</dbReference>
<feature type="region of interest" description="Disordered" evidence="4">
    <location>
        <begin position="25"/>
        <end position="49"/>
    </location>
</feature>
<evidence type="ECO:0000256" key="3">
    <source>
        <dbReference type="ARBA" id="ARBA00023235"/>
    </source>
</evidence>
<dbReference type="AlphaFoldDB" id="A0A7G8Q5I8"/>
<dbReference type="EC" id="5.2.1.8" evidence="1"/>
<dbReference type="InterPro" id="IPR029000">
    <property type="entry name" value="Cyclophilin-like_dom_sf"/>
</dbReference>
<reference evidence="7 8" key="1">
    <citation type="submission" date="2020-08" db="EMBL/GenBank/DDBJ databases">
        <title>Dyella sp. G9 isolated from forest soil.</title>
        <authorList>
            <person name="Fu J."/>
            <person name="Qiu L."/>
        </authorList>
    </citation>
    <scope>NUCLEOTIDE SEQUENCE [LARGE SCALE GENOMIC DNA]</scope>
    <source>
        <strain evidence="7 8">G9</strain>
    </source>
</reference>
<feature type="signal peptide" evidence="5">
    <location>
        <begin position="1"/>
        <end position="21"/>
    </location>
</feature>
<dbReference type="Gene3D" id="2.40.100.10">
    <property type="entry name" value="Cyclophilin-like"/>
    <property type="match status" value="1"/>
</dbReference>
<sequence>MLLRRCLALALAVSLPAIAVADEAKPAHTPTPKELLAKSQPQEWRTPDPKNLMVMDLPQGRVLIELAPDFTPLHVANIRTMAHEHYYDGLVIERVQDNFVTQWGDAANEDEGNDKSKLKPLGSAKDRLPPEYTRPYDAKLPFTALKDGDFYAPEVGFSEGFPVARDKAHQQEWLTHCYGMVGVGRDIDPETGSGSELYAVIGQAPRTLDRNIALVGRVLQGMEYLSGLPRGTGPLGFYEKPEQRITIRSVRLASDLPAGERPNVEVLRTDSATFTALVEAKRNRVDDFYRLPTGKIDVCNLSIPVRDAKAAH</sequence>
<evidence type="ECO:0000256" key="5">
    <source>
        <dbReference type="SAM" id="SignalP"/>
    </source>
</evidence>
<keyword evidence="3 7" id="KW-0413">Isomerase</keyword>
<protein>
    <recommendedName>
        <fullName evidence="1">peptidylprolyl isomerase</fullName>
        <ecNumber evidence="1">5.2.1.8</ecNumber>
    </recommendedName>
</protein>
<dbReference type="Pfam" id="PF00160">
    <property type="entry name" value="Pro_isomerase"/>
    <property type="match status" value="1"/>
</dbReference>
<dbReference type="PANTHER" id="PTHR43246">
    <property type="entry name" value="PEPTIDYL-PROLYL CIS-TRANS ISOMERASE CYP38, CHLOROPLASTIC"/>
    <property type="match status" value="1"/>
</dbReference>
<dbReference type="PROSITE" id="PS50072">
    <property type="entry name" value="CSA_PPIASE_2"/>
    <property type="match status" value="1"/>
</dbReference>
<keyword evidence="5" id="KW-0732">Signal</keyword>
<accession>A0A7G8Q5I8</accession>
<evidence type="ECO:0000259" key="6">
    <source>
        <dbReference type="PROSITE" id="PS50072"/>
    </source>
</evidence>
<feature type="region of interest" description="Disordered" evidence="4">
    <location>
        <begin position="105"/>
        <end position="132"/>
    </location>
</feature>
<evidence type="ECO:0000256" key="1">
    <source>
        <dbReference type="ARBA" id="ARBA00013194"/>
    </source>
</evidence>
<evidence type="ECO:0000313" key="8">
    <source>
        <dbReference type="Proteomes" id="UP000515873"/>
    </source>
</evidence>
<evidence type="ECO:0000256" key="4">
    <source>
        <dbReference type="SAM" id="MobiDB-lite"/>
    </source>
</evidence>